<keyword evidence="8" id="KW-1185">Reference proteome</keyword>
<dbReference type="GO" id="GO:0006508">
    <property type="term" value="P:proteolysis"/>
    <property type="evidence" value="ECO:0007669"/>
    <property type="project" value="UniProtKB-KW"/>
</dbReference>
<evidence type="ECO:0000259" key="6">
    <source>
        <dbReference type="PROSITE" id="PS50600"/>
    </source>
</evidence>
<proteinExistence type="inferred from homology"/>
<protein>
    <recommendedName>
        <fullName evidence="6">Ubiquitin-like protease family profile domain-containing protein</fullName>
    </recommendedName>
</protein>
<keyword evidence="3" id="KW-0378">Hydrolase</keyword>
<reference evidence="7" key="1">
    <citation type="journal article" date="2022" name="Front. Genet.">
        <title>Chromosome-Scale Assembly of the Dendrobium nobile Genome Provides Insights Into the Molecular Mechanism of the Biosynthesis of the Medicinal Active Ingredient of Dendrobium.</title>
        <authorList>
            <person name="Xu Q."/>
            <person name="Niu S.-C."/>
            <person name="Li K.-L."/>
            <person name="Zheng P.-J."/>
            <person name="Zhang X.-J."/>
            <person name="Jia Y."/>
            <person name="Liu Y."/>
            <person name="Niu Y.-X."/>
            <person name="Yu L.-H."/>
            <person name="Chen D.-F."/>
            <person name="Zhang G.-Q."/>
        </authorList>
    </citation>
    <scope>NUCLEOTIDE SEQUENCE</scope>
    <source>
        <tissue evidence="7">Leaf</tissue>
    </source>
</reference>
<feature type="region of interest" description="Disordered" evidence="5">
    <location>
        <begin position="390"/>
        <end position="429"/>
    </location>
</feature>
<feature type="compositionally biased region" description="Polar residues" evidence="5">
    <location>
        <begin position="186"/>
        <end position="195"/>
    </location>
</feature>
<dbReference type="GO" id="GO:0005634">
    <property type="term" value="C:nucleus"/>
    <property type="evidence" value="ECO:0007669"/>
    <property type="project" value="TreeGrafter"/>
</dbReference>
<accession>A0A8T3AJC8</accession>
<evidence type="ECO:0000256" key="2">
    <source>
        <dbReference type="ARBA" id="ARBA00022670"/>
    </source>
</evidence>
<evidence type="ECO:0000256" key="5">
    <source>
        <dbReference type="SAM" id="MobiDB-lite"/>
    </source>
</evidence>
<dbReference type="OrthoDB" id="689320at2759"/>
<dbReference type="SMR" id="A0A8T3AJC8"/>
<dbReference type="PROSITE" id="PS50600">
    <property type="entry name" value="ULP_PROTEASE"/>
    <property type="match status" value="1"/>
</dbReference>
<dbReference type="InterPro" id="IPR003653">
    <property type="entry name" value="Peptidase_C48_C"/>
</dbReference>
<dbReference type="EMBL" id="JAGYWB010000016">
    <property type="protein sequence ID" value="KAI0496210.1"/>
    <property type="molecule type" value="Genomic_DNA"/>
</dbReference>
<organism evidence="7 8">
    <name type="scientific">Dendrobium nobile</name>
    <name type="common">Orchid</name>
    <dbReference type="NCBI Taxonomy" id="94219"/>
    <lineage>
        <taxon>Eukaryota</taxon>
        <taxon>Viridiplantae</taxon>
        <taxon>Streptophyta</taxon>
        <taxon>Embryophyta</taxon>
        <taxon>Tracheophyta</taxon>
        <taxon>Spermatophyta</taxon>
        <taxon>Magnoliopsida</taxon>
        <taxon>Liliopsida</taxon>
        <taxon>Asparagales</taxon>
        <taxon>Orchidaceae</taxon>
        <taxon>Epidendroideae</taxon>
        <taxon>Malaxideae</taxon>
        <taxon>Dendrobiinae</taxon>
        <taxon>Dendrobium</taxon>
    </lineage>
</organism>
<dbReference type="Pfam" id="PF02902">
    <property type="entry name" value="Peptidase_C48"/>
    <property type="match status" value="1"/>
</dbReference>
<dbReference type="PANTHER" id="PTHR12606:SF136">
    <property type="entry name" value="ULP1 PROTEASE FAMILY PROTEIN"/>
    <property type="match status" value="1"/>
</dbReference>
<keyword evidence="2" id="KW-0645">Protease</keyword>
<evidence type="ECO:0000256" key="1">
    <source>
        <dbReference type="ARBA" id="ARBA00005234"/>
    </source>
</evidence>
<sequence>MPQNVPLIHMLISKWDMKTESFIIKGRSLKFSTEEVAILIGMPSRGIIFDVGSAKSTGKTSNDIRHDIERLDSSTRLDDVVKCFLLYLLSNIFYPMANFRIPVSIFELLNTLELFNQYNWPESIRGFLVEEFNVVATKQAKGLGLGYILMELQGLTDAEKDLLLHLSPPASPIKEASPSRVPCPTTAESTQTTPASPVGMSSPPEHDSPTPTPVRPVLFTSTSHPDSSAQPESTNVDDQANLVLLNKSIFELFIKYNFIQKKVAEVEATNQIQEHRIHFLEDSMFDLEKENSNLKEEIKKKDHFLMQFFEDQFPSYLKNYKKEMCAPSSVSPTASEETTLSEYEVDTSILSGIAQRVQRRNDRKRKLVSTPFTTGVRKKKIKKKVLSEDSALVASAGDRPDEAPEKAAVHTTTPASQPPPEPTPTSAAVIPEPHEQEDVPVVDQPVVKEAIVYEVDENIEIPRAPAAEMLDYPGRALISEDKRLIIDNALKQFKFKNDSIVEFGNISINRSQLDELLMSEELDNNHIDAFAHLLTQKEAAFPGRNQPFLFVSSFHWLYYKQYNDSNTKTFVSNIDKTIIRNINLIFVPIIYGKHWTLLLCNLLKKRWEFYDSLPKKTHKAILPEVISHFYKDTDDAFDIDITKWPIKGFRNVPTQNNSVDCGMYLCKYIEVLIQKEPIKWYRYLDWHSNMPLYRAEFAYDLLCTKIQ</sequence>
<dbReference type="PANTHER" id="PTHR12606">
    <property type="entry name" value="SENTRIN/SUMO-SPECIFIC PROTEASE"/>
    <property type="match status" value="1"/>
</dbReference>
<name>A0A8T3AJC8_DENNO</name>
<gene>
    <name evidence="7" type="ORF">KFK09_022519</name>
</gene>
<comment type="similarity">
    <text evidence="1">Belongs to the peptidase C48 family.</text>
</comment>
<dbReference type="AlphaFoldDB" id="A0A8T3AJC8"/>
<dbReference type="Gene3D" id="3.40.395.10">
    <property type="entry name" value="Adenoviral Proteinase, Chain A"/>
    <property type="match status" value="1"/>
</dbReference>
<feature type="compositionally biased region" description="Basic and acidic residues" evidence="5">
    <location>
        <begin position="398"/>
        <end position="408"/>
    </location>
</feature>
<dbReference type="Proteomes" id="UP000829196">
    <property type="component" value="Unassembled WGS sequence"/>
</dbReference>
<evidence type="ECO:0000256" key="4">
    <source>
        <dbReference type="ARBA" id="ARBA00022807"/>
    </source>
</evidence>
<keyword evidence="4" id="KW-0788">Thiol protease</keyword>
<evidence type="ECO:0000313" key="7">
    <source>
        <dbReference type="EMBL" id="KAI0496210.1"/>
    </source>
</evidence>
<dbReference type="InterPro" id="IPR038765">
    <property type="entry name" value="Papain-like_cys_pep_sf"/>
</dbReference>
<dbReference type="GO" id="GO:0016929">
    <property type="term" value="F:deSUMOylase activity"/>
    <property type="evidence" value="ECO:0007669"/>
    <property type="project" value="TreeGrafter"/>
</dbReference>
<feature type="region of interest" description="Disordered" evidence="5">
    <location>
        <begin position="170"/>
        <end position="235"/>
    </location>
</feature>
<dbReference type="SUPFAM" id="SSF54001">
    <property type="entry name" value="Cysteine proteinases"/>
    <property type="match status" value="1"/>
</dbReference>
<dbReference type="GO" id="GO:0016926">
    <property type="term" value="P:protein desumoylation"/>
    <property type="evidence" value="ECO:0007669"/>
    <property type="project" value="TreeGrafter"/>
</dbReference>
<comment type="caution">
    <text evidence="7">The sequence shown here is derived from an EMBL/GenBank/DDBJ whole genome shotgun (WGS) entry which is preliminary data.</text>
</comment>
<evidence type="ECO:0000313" key="8">
    <source>
        <dbReference type="Proteomes" id="UP000829196"/>
    </source>
</evidence>
<feature type="domain" description="Ubiquitin-like protease family profile" evidence="6">
    <location>
        <begin position="506"/>
        <end position="672"/>
    </location>
</feature>
<evidence type="ECO:0000256" key="3">
    <source>
        <dbReference type="ARBA" id="ARBA00022801"/>
    </source>
</evidence>
<feature type="compositionally biased region" description="Polar residues" evidence="5">
    <location>
        <begin position="219"/>
        <end position="235"/>
    </location>
</feature>